<dbReference type="Proteomes" id="UP001057402">
    <property type="component" value="Chromosome 8"/>
</dbReference>
<accession>A0ACB9N036</accession>
<evidence type="ECO:0000313" key="1">
    <source>
        <dbReference type="EMBL" id="KAI4329878.1"/>
    </source>
</evidence>
<reference evidence="2" key="1">
    <citation type="journal article" date="2023" name="Front. Plant Sci.">
        <title>Chromosomal-level genome assembly of Melastoma candidum provides insights into trichome evolution.</title>
        <authorList>
            <person name="Zhong Y."/>
            <person name="Wu W."/>
            <person name="Sun C."/>
            <person name="Zou P."/>
            <person name="Liu Y."/>
            <person name="Dai S."/>
            <person name="Zhou R."/>
        </authorList>
    </citation>
    <scope>NUCLEOTIDE SEQUENCE [LARGE SCALE GENOMIC DNA]</scope>
</reference>
<dbReference type="EMBL" id="CM042887">
    <property type="protein sequence ID" value="KAI4329878.1"/>
    <property type="molecule type" value="Genomic_DNA"/>
</dbReference>
<gene>
    <name evidence="1" type="ORF">MLD38_028213</name>
</gene>
<protein>
    <submittedName>
        <fullName evidence="1">Uncharacterized protein</fullName>
    </submittedName>
</protein>
<proteinExistence type="predicted"/>
<organism evidence="1 2">
    <name type="scientific">Melastoma candidum</name>
    <dbReference type="NCBI Taxonomy" id="119954"/>
    <lineage>
        <taxon>Eukaryota</taxon>
        <taxon>Viridiplantae</taxon>
        <taxon>Streptophyta</taxon>
        <taxon>Embryophyta</taxon>
        <taxon>Tracheophyta</taxon>
        <taxon>Spermatophyta</taxon>
        <taxon>Magnoliopsida</taxon>
        <taxon>eudicotyledons</taxon>
        <taxon>Gunneridae</taxon>
        <taxon>Pentapetalae</taxon>
        <taxon>rosids</taxon>
        <taxon>malvids</taxon>
        <taxon>Myrtales</taxon>
        <taxon>Melastomataceae</taxon>
        <taxon>Melastomatoideae</taxon>
        <taxon>Melastomateae</taxon>
        <taxon>Melastoma</taxon>
    </lineage>
</organism>
<keyword evidence="2" id="KW-1185">Reference proteome</keyword>
<comment type="caution">
    <text evidence="1">The sequence shown here is derived from an EMBL/GenBank/DDBJ whole genome shotgun (WGS) entry which is preliminary data.</text>
</comment>
<evidence type="ECO:0000313" key="2">
    <source>
        <dbReference type="Proteomes" id="UP001057402"/>
    </source>
</evidence>
<name>A0ACB9N036_9MYRT</name>
<sequence length="346" mass="37681">MSAVETSPSPSASTNLRDVLRLKDEDIGVHRGRLSGGNLIIDSVSTMQRLRDSPSSHTSRTLLDIIRGEEVNMSSSSSSSGSGSHVNLYSYKDKKGWWFFKEKNRMQIIRSNTNCESSTGSSQLNLPSNLSPAEPVQELPTVTGRVSVRGDDDRGAAGERGPASGQRSSTPLGSLVPISLAWNHQPDGAARSDLVVRSEVTRSPNRSTREVPATRVGEPPRGRVRCLSTALAEERQMSSRQEPMPTIEEATGGQGSRMSLMDLLEETDRHMGFGFSKYALQEDDKIGEGCGVGEANNCCVCMVRQKGAAFIPCGHTFCRLCSRELWVSRGRCPICNGFILEVLDIF</sequence>